<feature type="transmembrane region" description="Helical" evidence="2">
    <location>
        <begin position="412"/>
        <end position="433"/>
    </location>
</feature>
<name>A0A8S9TLI8_PHYIN</name>
<comment type="caution">
    <text evidence="3">The sequence shown here is derived from an EMBL/GenBank/DDBJ whole genome shotgun (WGS) entry which is preliminary data.</text>
</comment>
<evidence type="ECO:0000256" key="2">
    <source>
        <dbReference type="SAM" id="Phobius"/>
    </source>
</evidence>
<accession>A0A8S9TLI8</accession>
<evidence type="ECO:0000313" key="4">
    <source>
        <dbReference type="Proteomes" id="UP000704712"/>
    </source>
</evidence>
<proteinExistence type="predicted"/>
<dbReference type="AlphaFoldDB" id="A0A8S9TLI8"/>
<keyword evidence="2" id="KW-0472">Membrane</keyword>
<feature type="transmembrane region" description="Helical" evidence="2">
    <location>
        <begin position="372"/>
        <end position="392"/>
    </location>
</feature>
<feature type="transmembrane region" description="Helical" evidence="2">
    <location>
        <begin position="110"/>
        <end position="136"/>
    </location>
</feature>
<keyword evidence="2" id="KW-0812">Transmembrane</keyword>
<keyword evidence="2" id="KW-1133">Transmembrane helix</keyword>
<evidence type="ECO:0000313" key="3">
    <source>
        <dbReference type="EMBL" id="KAF4127579.1"/>
    </source>
</evidence>
<dbReference type="Proteomes" id="UP000704712">
    <property type="component" value="Unassembled WGS sequence"/>
</dbReference>
<feature type="region of interest" description="Disordered" evidence="1">
    <location>
        <begin position="1"/>
        <end position="21"/>
    </location>
</feature>
<evidence type="ECO:0008006" key="5">
    <source>
        <dbReference type="Google" id="ProtNLM"/>
    </source>
</evidence>
<sequence>MHAASDQDQYPGHRRSSDRVSSVVSRVEDKWNDIQVGRQGKYSLERLESLDHYSLLAAIMLELLPLQEPSKGWAANWIFWIRLAAIVFLLNCTGMVLLRRLVRDLPLTLGKVILLSTGVSAGYTGLAILLAALVGFPVPSSMYPFFKVLYTLEIWSPEIRWTSYARAGRFRVGFDVDYFSTLFVSVCMFSSGSVLVSVLAIVAGMVLSLLEYRELRANASAVYSLLRYSNSWSKNHLGNHTTDDLLTLLLKMIRDPVAHNVISLPSVRLWACEPHPLSNDRLEILKTLATLDVFGSRLCHSVSSKAHMSLLSQSLGELETRRVSCAAIGPTAVGTEQQKPSSVLLPHQNGEELERSKQFITQGLQLLFHCEYLVIVKYVECIVPMVFVAYQLVLYQLPNIVYAPEGWQSGAIGNILLLTTLKICSLVALKVLLERKFALSPLYQLAFVLETQVELVQTGTFIATTVLLPFELTHFGACDAVNYPSYFIH</sequence>
<gene>
    <name evidence="3" type="ORF">GN958_ATG23208</name>
</gene>
<protein>
    <recommendedName>
        <fullName evidence="5">Transmembrane protein</fullName>
    </recommendedName>
</protein>
<dbReference type="EMBL" id="JAACNO010003242">
    <property type="protein sequence ID" value="KAF4127579.1"/>
    <property type="molecule type" value="Genomic_DNA"/>
</dbReference>
<organism evidence="3 4">
    <name type="scientific">Phytophthora infestans</name>
    <name type="common">Potato late blight agent</name>
    <name type="synonym">Botrytis infestans</name>
    <dbReference type="NCBI Taxonomy" id="4787"/>
    <lineage>
        <taxon>Eukaryota</taxon>
        <taxon>Sar</taxon>
        <taxon>Stramenopiles</taxon>
        <taxon>Oomycota</taxon>
        <taxon>Peronosporomycetes</taxon>
        <taxon>Peronosporales</taxon>
        <taxon>Peronosporaceae</taxon>
        <taxon>Phytophthora</taxon>
    </lineage>
</organism>
<evidence type="ECO:0000256" key="1">
    <source>
        <dbReference type="SAM" id="MobiDB-lite"/>
    </source>
</evidence>
<feature type="transmembrane region" description="Helical" evidence="2">
    <location>
        <begin position="182"/>
        <end position="210"/>
    </location>
</feature>
<reference evidence="3" key="1">
    <citation type="submission" date="2020-03" db="EMBL/GenBank/DDBJ databases">
        <title>Hybrid Assembly of Korean Phytophthora infestans isolates.</title>
        <authorList>
            <person name="Prokchorchik M."/>
            <person name="Lee Y."/>
            <person name="Seo J."/>
            <person name="Cho J.-H."/>
            <person name="Park Y.-E."/>
            <person name="Jang D.-C."/>
            <person name="Im J.-S."/>
            <person name="Choi J.-G."/>
            <person name="Park H.-J."/>
            <person name="Lee G.-B."/>
            <person name="Lee Y.-G."/>
            <person name="Hong S.-Y."/>
            <person name="Cho K."/>
            <person name="Sohn K.H."/>
        </authorList>
    </citation>
    <scope>NUCLEOTIDE SEQUENCE</scope>
    <source>
        <strain evidence="3">KR_2_A2</strain>
    </source>
</reference>
<feature type="transmembrane region" description="Helical" evidence="2">
    <location>
        <begin position="77"/>
        <end position="98"/>
    </location>
</feature>